<reference evidence="3" key="1">
    <citation type="journal article" date="2019" name="Int. J. Syst. Evol. Microbiol.">
        <title>The Global Catalogue of Microorganisms (GCM) 10K type strain sequencing project: providing services to taxonomists for standard genome sequencing and annotation.</title>
        <authorList>
            <consortium name="The Broad Institute Genomics Platform"/>
            <consortium name="The Broad Institute Genome Sequencing Center for Infectious Disease"/>
            <person name="Wu L."/>
            <person name="Ma J."/>
        </authorList>
    </citation>
    <scope>NUCLEOTIDE SEQUENCE [LARGE SCALE GENOMIC DNA]</scope>
    <source>
        <strain evidence="3">JCM 17441</strain>
    </source>
</reference>
<dbReference type="EMBL" id="BAABAT010000003">
    <property type="protein sequence ID" value="GAA4246393.1"/>
    <property type="molecule type" value="Genomic_DNA"/>
</dbReference>
<comment type="caution">
    <text evidence="2">The sequence shown here is derived from an EMBL/GenBank/DDBJ whole genome shotgun (WGS) entry which is preliminary data.</text>
</comment>
<dbReference type="InterPro" id="IPR004675">
    <property type="entry name" value="AhpD_core"/>
</dbReference>
<dbReference type="PANTHER" id="PTHR34846">
    <property type="entry name" value="4-CARBOXYMUCONOLACTONE DECARBOXYLASE FAMILY PROTEIN (AFU_ORTHOLOGUE AFUA_6G11590)"/>
    <property type="match status" value="1"/>
</dbReference>
<dbReference type="InterPro" id="IPR029032">
    <property type="entry name" value="AhpD-like"/>
</dbReference>
<dbReference type="Proteomes" id="UP001500620">
    <property type="component" value="Unassembled WGS sequence"/>
</dbReference>
<dbReference type="NCBIfam" id="TIGR00778">
    <property type="entry name" value="ahpD_dom"/>
    <property type="match status" value="1"/>
</dbReference>
<evidence type="ECO:0000313" key="2">
    <source>
        <dbReference type="EMBL" id="GAA4246393.1"/>
    </source>
</evidence>
<evidence type="ECO:0000259" key="1">
    <source>
        <dbReference type="Pfam" id="PF02627"/>
    </source>
</evidence>
<dbReference type="PANTHER" id="PTHR34846:SF7">
    <property type="entry name" value="BLL7811 PROTEIN"/>
    <property type="match status" value="1"/>
</dbReference>
<dbReference type="SUPFAM" id="SSF69118">
    <property type="entry name" value="AhpD-like"/>
    <property type="match status" value="1"/>
</dbReference>
<dbReference type="Gene3D" id="1.20.1290.10">
    <property type="entry name" value="AhpD-like"/>
    <property type="match status" value="1"/>
</dbReference>
<dbReference type="Pfam" id="PF02627">
    <property type="entry name" value="CMD"/>
    <property type="match status" value="1"/>
</dbReference>
<proteinExistence type="predicted"/>
<keyword evidence="3" id="KW-1185">Reference proteome</keyword>
<name>A0ABP8D2K0_9ACTN</name>
<feature type="domain" description="Carboxymuconolactone decarboxylase-like" evidence="1">
    <location>
        <begin position="20"/>
        <end position="101"/>
    </location>
</feature>
<dbReference type="InterPro" id="IPR003779">
    <property type="entry name" value="CMD-like"/>
</dbReference>
<protein>
    <submittedName>
        <fullName evidence="2">Carboxymuconolactone decarboxylase family protein</fullName>
    </submittedName>
</protein>
<organism evidence="2 3">
    <name type="scientific">Dactylosporangium darangshiense</name>
    <dbReference type="NCBI Taxonomy" id="579108"/>
    <lineage>
        <taxon>Bacteria</taxon>
        <taxon>Bacillati</taxon>
        <taxon>Actinomycetota</taxon>
        <taxon>Actinomycetes</taxon>
        <taxon>Micromonosporales</taxon>
        <taxon>Micromonosporaceae</taxon>
        <taxon>Dactylosporangium</taxon>
    </lineage>
</organism>
<gene>
    <name evidence="2" type="ORF">GCM10022255_017430</name>
</gene>
<evidence type="ECO:0000313" key="3">
    <source>
        <dbReference type="Proteomes" id="UP001500620"/>
    </source>
</evidence>
<accession>A0ABP8D2K0</accession>
<sequence length="154" mass="17020">MTNSAAVKPVQRMTINQVSPDAYQAVLGMEKYIRANVDAELRHLIKLRASMLNGCAFCVDMHSGEGLQDGMDTRKLFAVSVWREAPFFDARERAALDLTDEVTRLGEHGVSDEVWDEAIKQFGEGGVANLLMAIATINVWNRLSVATRNQPPTA</sequence>